<proteinExistence type="predicted"/>
<sequence>MKTVDTFVHQKCKEFQKLEFVTLFYEQRANITLDCLIQQENGTYAVGQCLGTVVLQKVRALLLLNKTIMKKLSETIVILRLCEPDTKKLKL</sequence>
<dbReference type="AlphaFoldDB" id="A0AAD9R6E5"/>
<dbReference type="EMBL" id="JARQWQ010000001">
    <property type="protein sequence ID" value="KAK2573896.1"/>
    <property type="molecule type" value="Genomic_DNA"/>
</dbReference>
<name>A0AAD9R6E5_ACRCE</name>
<gene>
    <name evidence="1" type="ORF">P5673_000001</name>
</gene>
<evidence type="ECO:0000313" key="2">
    <source>
        <dbReference type="Proteomes" id="UP001249851"/>
    </source>
</evidence>
<comment type="caution">
    <text evidence="1">The sequence shown here is derived from an EMBL/GenBank/DDBJ whole genome shotgun (WGS) entry which is preliminary data.</text>
</comment>
<reference evidence="1" key="1">
    <citation type="journal article" date="2023" name="G3 (Bethesda)">
        <title>Whole genome assembly and annotation of the endangered Caribbean coral Acropora cervicornis.</title>
        <authorList>
            <person name="Selwyn J.D."/>
            <person name="Vollmer S.V."/>
        </authorList>
    </citation>
    <scope>NUCLEOTIDE SEQUENCE</scope>
    <source>
        <strain evidence="1">K2</strain>
    </source>
</reference>
<keyword evidence="2" id="KW-1185">Reference proteome</keyword>
<reference evidence="1" key="2">
    <citation type="journal article" date="2023" name="Science">
        <title>Genomic signatures of disease resistance in endangered staghorn corals.</title>
        <authorList>
            <person name="Vollmer S.V."/>
            <person name="Selwyn J.D."/>
            <person name="Despard B.A."/>
            <person name="Roesel C.L."/>
        </authorList>
    </citation>
    <scope>NUCLEOTIDE SEQUENCE</scope>
    <source>
        <strain evidence="1">K2</strain>
    </source>
</reference>
<organism evidence="1 2">
    <name type="scientific">Acropora cervicornis</name>
    <name type="common">Staghorn coral</name>
    <dbReference type="NCBI Taxonomy" id="6130"/>
    <lineage>
        <taxon>Eukaryota</taxon>
        <taxon>Metazoa</taxon>
        <taxon>Cnidaria</taxon>
        <taxon>Anthozoa</taxon>
        <taxon>Hexacorallia</taxon>
        <taxon>Scleractinia</taxon>
        <taxon>Astrocoeniina</taxon>
        <taxon>Acroporidae</taxon>
        <taxon>Acropora</taxon>
    </lineage>
</organism>
<dbReference type="Proteomes" id="UP001249851">
    <property type="component" value="Unassembled WGS sequence"/>
</dbReference>
<accession>A0AAD9R6E5</accession>
<evidence type="ECO:0000313" key="1">
    <source>
        <dbReference type="EMBL" id="KAK2573896.1"/>
    </source>
</evidence>
<protein>
    <submittedName>
        <fullName evidence="1">Uncharacterized protein</fullName>
    </submittedName>
</protein>